<reference evidence="1" key="1">
    <citation type="submission" date="2023-04" db="EMBL/GenBank/DDBJ databases">
        <title>Black Yeasts Isolated from many extreme environments.</title>
        <authorList>
            <person name="Coleine C."/>
            <person name="Stajich J.E."/>
            <person name="Selbmann L."/>
        </authorList>
    </citation>
    <scope>NUCLEOTIDE SEQUENCE</scope>
    <source>
        <strain evidence="1">CCFEE 5312</strain>
    </source>
</reference>
<sequence length="122" mass="13261">MSDIDQVKGWACAHLLVGGVIEEIQWYEDDAFRTRERSNVPATEQAALTSSSEAAKIEVQTLSLDEVRERLRTFFGPATAPVEAPEDHLAMADGDSVSWCVIDWSPRVAGGASPCPRGTSKL</sequence>
<dbReference type="AlphaFoldDB" id="A0AAJ0DI05"/>
<name>A0AAJ0DI05_9PEZI</name>
<dbReference type="Proteomes" id="UP001271007">
    <property type="component" value="Unassembled WGS sequence"/>
</dbReference>
<evidence type="ECO:0000313" key="2">
    <source>
        <dbReference type="Proteomes" id="UP001271007"/>
    </source>
</evidence>
<gene>
    <name evidence="1" type="ORF">LTR09_008416</name>
</gene>
<evidence type="ECO:0000313" key="1">
    <source>
        <dbReference type="EMBL" id="KAK3050267.1"/>
    </source>
</evidence>
<comment type="caution">
    <text evidence="1">The sequence shown here is derived from an EMBL/GenBank/DDBJ whole genome shotgun (WGS) entry which is preliminary data.</text>
</comment>
<accession>A0AAJ0DI05</accession>
<protein>
    <submittedName>
        <fullName evidence="1">Uncharacterized protein</fullName>
    </submittedName>
</protein>
<organism evidence="1 2">
    <name type="scientific">Extremus antarcticus</name>
    <dbReference type="NCBI Taxonomy" id="702011"/>
    <lineage>
        <taxon>Eukaryota</taxon>
        <taxon>Fungi</taxon>
        <taxon>Dikarya</taxon>
        <taxon>Ascomycota</taxon>
        <taxon>Pezizomycotina</taxon>
        <taxon>Dothideomycetes</taxon>
        <taxon>Dothideomycetidae</taxon>
        <taxon>Mycosphaerellales</taxon>
        <taxon>Extremaceae</taxon>
        <taxon>Extremus</taxon>
    </lineage>
</organism>
<proteinExistence type="predicted"/>
<keyword evidence="2" id="KW-1185">Reference proteome</keyword>
<dbReference type="EMBL" id="JAWDJX010000033">
    <property type="protein sequence ID" value="KAK3050267.1"/>
    <property type="molecule type" value="Genomic_DNA"/>
</dbReference>